<dbReference type="GO" id="GO:0005634">
    <property type="term" value="C:nucleus"/>
    <property type="evidence" value="ECO:0007669"/>
    <property type="project" value="TreeGrafter"/>
</dbReference>
<dbReference type="OrthoDB" id="61116at2759"/>
<dbReference type="SUPFAM" id="SSF53335">
    <property type="entry name" value="S-adenosyl-L-methionine-dependent methyltransferases"/>
    <property type="match status" value="1"/>
</dbReference>
<dbReference type="EMBL" id="CAJPEX010001270">
    <property type="protein sequence ID" value="CAG0918716.1"/>
    <property type="molecule type" value="Genomic_DNA"/>
</dbReference>
<dbReference type="EMBL" id="OA883307">
    <property type="protein sequence ID" value="CAD7278564.1"/>
    <property type="molecule type" value="Genomic_DNA"/>
</dbReference>
<dbReference type="PANTHER" id="PTHR12829:SF4">
    <property type="entry name" value="N(6)-ADENINE-SPECIFIC METHYLTRANSFERASE METTL4"/>
    <property type="match status" value="1"/>
</dbReference>
<evidence type="ECO:0000256" key="2">
    <source>
        <dbReference type="SAM" id="Phobius"/>
    </source>
</evidence>
<protein>
    <recommendedName>
        <fullName evidence="5">Methyltransferase-like protein 4</fullName>
    </recommendedName>
</protein>
<name>A0A7R9BQ11_9CRUS</name>
<evidence type="ECO:0008006" key="5">
    <source>
        <dbReference type="Google" id="ProtNLM"/>
    </source>
</evidence>
<gene>
    <name evidence="3" type="ORF">NMOB1V02_LOCUS6263</name>
</gene>
<dbReference type="PROSITE" id="PS51143">
    <property type="entry name" value="MT_A70"/>
    <property type="match status" value="1"/>
</dbReference>
<dbReference type="InterPro" id="IPR007757">
    <property type="entry name" value="MT-A70-like"/>
</dbReference>
<keyword evidence="2" id="KW-1133">Transmembrane helix</keyword>
<dbReference type="GO" id="GO:0008168">
    <property type="term" value="F:methyltransferase activity"/>
    <property type="evidence" value="ECO:0007669"/>
    <property type="project" value="TreeGrafter"/>
</dbReference>
<accession>A0A7R9BQ11</accession>
<comment type="similarity">
    <text evidence="1">Belongs to the MT-A70-like family.</text>
</comment>
<dbReference type="PANTHER" id="PTHR12829">
    <property type="entry name" value="N6-ADENOSINE-METHYLTRANSFERASE"/>
    <property type="match status" value="1"/>
</dbReference>
<feature type="transmembrane region" description="Helical" evidence="2">
    <location>
        <begin position="12"/>
        <end position="32"/>
    </location>
</feature>
<proteinExistence type="inferred from homology"/>
<dbReference type="Proteomes" id="UP000678499">
    <property type="component" value="Unassembled WGS sequence"/>
</dbReference>
<dbReference type="InterPro" id="IPR029063">
    <property type="entry name" value="SAM-dependent_MTases_sf"/>
</dbReference>
<dbReference type="Pfam" id="PF05063">
    <property type="entry name" value="MT-A70"/>
    <property type="match status" value="1"/>
</dbReference>
<sequence>MCDHLKYFKPTGFTLNFIVIFEFFLQMAVLHIRAGITFTDHLAYLKRITKDSGLIQPNPDLFMINTPFRMYAEAEKYAKAFQNETVKPISWLPPMKSTVGLPAEEFYELYREVEELVREVRSQGKALRLEIDADIIRENNQIAIASAVRTLQSCLSVELMKCFKSGENDTDEWLKMDGFFLPPKCKFICADWDDFVSIDSSSGPFYNFVVVDPPWMNKSVRRVRKKSRSYSTMVNYHLLKLCSSRIMAPGCLLAVWCPPVKSQMTWVQDNLLPAWNCKLKGTWYWFKVTQSGEPVKPWSPKMTWENKKSFEVLFIATYGENDVNIPREHVIVSVPSAIHSHKPPLEEFILDDGKSLEIYSGGLCVCPTMLQEVCSEVRPYTAIDDWKTIVSLQNVKFRVDSTMLRRVCSNDFPRICSNGEKCHINRSLKKPDVHWLEIFYAEQGLFYFNLRPAYHDVDGFIVLKELCNARIEQK</sequence>
<evidence type="ECO:0000256" key="1">
    <source>
        <dbReference type="PROSITE-ProRule" id="PRU00489"/>
    </source>
</evidence>
<keyword evidence="2" id="KW-0472">Membrane</keyword>
<dbReference type="AlphaFoldDB" id="A0A7R9BQ11"/>
<evidence type="ECO:0000313" key="3">
    <source>
        <dbReference type="EMBL" id="CAD7278564.1"/>
    </source>
</evidence>
<reference evidence="3" key="1">
    <citation type="submission" date="2020-11" db="EMBL/GenBank/DDBJ databases">
        <authorList>
            <person name="Tran Van P."/>
        </authorList>
    </citation>
    <scope>NUCLEOTIDE SEQUENCE</scope>
</reference>
<keyword evidence="4" id="KW-1185">Reference proteome</keyword>
<organism evidence="3">
    <name type="scientific">Notodromas monacha</name>
    <dbReference type="NCBI Taxonomy" id="399045"/>
    <lineage>
        <taxon>Eukaryota</taxon>
        <taxon>Metazoa</taxon>
        <taxon>Ecdysozoa</taxon>
        <taxon>Arthropoda</taxon>
        <taxon>Crustacea</taxon>
        <taxon>Oligostraca</taxon>
        <taxon>Ostracoda</taxon>
        <taxon>Podocopa</taxon>
        <taxon>Podocopida</taxon>
        <taxon>Cypridocopina</taxon>
        <taxon>Cypridoidea</taxon>
        <taxon>Cyprididae</taxon>
        <taxon>Notodromas</taxon>
    </lineage>
</organism>
<evidence type="ECO:0000313" key="4">
    <source>
        <dbReference type="Proteomes" id="UP000678499"/>
    </source>
</evidence>
<keyword evidence="2" id="KW-0812">Transmembrane</keyword>